<sequence>MEASYDRIVWKKVDNSDYHAEAPDEFPEFYEGFVYDKGDIRRIAEQMVKRLEEPR</sequence>
<reference evidence="1 2" key="1">
    <citation type="submission" date="2016-10" db="EMBL/GenBank/DDBJ databases">
        <authorList>
            <person name="de Groot N.N."/>
        </authorList>
    </citation>
    <scope>NUCLEOTIDE SEQUENCE [LARGE SCALE GENOMIC DNA]</scope>
    <source>
        <strain evidence="1 2">DSM 44468</strain>
    </source>
</reference>
<evidence type="ECO:0000313" key="2">
    <source>
        <dbReference type="Proteomes" id="UP000199025"/>
    </source>
</evidence>
<evidence type="ECO:0000313" key="1">
    <source>
        <dbReference type="EMBL" id="SFI88931.1"/>
    </source>
</evidence>
<dbReference type="EMBL" id="FORP01000002">
    <property type="protein sequence ID" value="SFI88931.1"/>
    <property type="molecule type" value="Genomic_DNA"/>
</dbReference>
<name>A0A1I3LVY2_9PSEU</name>
<dbReference type="AlphaFoldDB" id="A0A1I3LVY2"/>
<accession>A0A1I3LVY2</accession>
<dbReference type="Proteomes" id="UP000199025">
    <property type="component" value="Unassembled WGS sequence"/>
</dbReference>
<organism evidence="1 2">
    <name type="scientific">Amycolatopsis sacchari</name>
    <dbReference type="NCBI Taxonomy" id="115433"/>
    <lineage>
        <taxon>Bacteria</taxon>
        <taxon>Bacillati</taxon>
        <taxon>Actinomycetota</taxon>
        <taxon>Actinomycetes</taxon>
        <taxon>Pseudonocardiales</taxon>
        <taxon>Pseudonocardiaceae</taxon>
        <taxon>Amycolatopsis</taxon>
    </lineage>
</organism>
<keyword evidence="2" id="KW-1185">Reference proteome</keyword>
<protein>
    <submittedName>
        <fullName evidence="1">Uncharacterized protein</fullName>
    </submittedName>
</protein>
<proteinExistence type="predicted"/>
<gene>
    <name evidence="1" type="ORF">SAMN05421835_10268</name>
</gene>